<dbReference type="GO" id="GO:0008270">
    <property type="term" value="F:zinc ion binding"/>
    <property type="evidence" value="ECO:0007669"/>
    <property type="project" value="UniProtKB-UniRule"/>
</dbReference>
<dbReference type="Gene3D" id="1.10.860.10">
    <property type="entry name" value="DNAb Helicase, Chain A"/>
    <property type="match status" value="1"/>
</dbReference>
<dbReference type="InterPro" id="IPR002694">
    <property type="entry name" value="Znf_CHC2"/>
</dbReference>
<dbReference type="RefSeq" id="WP_088916601.1">
    <property type="nucleotide sequence ID" value="NZ_CP018632.1"/>
</dbReference>
<dbReference type="Pfam" id="PF01807">
    <property type="entry name" value="Zn_ribbon_DnaG"/>
    <property type="match status" value="1"/>
</dbReference>
<evidence type="ECO:0000256" key="4">
    <source>
        <dbReference type="ARBA" id="ARBA00022695"/>
    </source>
</evidence>
<dbReference type="Gene3D" id="1.20.50.20">
    <property type="entry name" value="DnaG, RNA polymerase domain, helical bundle"/>
    <property type="match status" value="1"/>
</dbReference>
<reference evidence="14 15" key="1">
    <citation type="submission" date="2016-12" db="EMBL/GenBank/DDBJ databases">
        <authorList>
            <person name="Song W.-J."/>
            <person name="Kurnit D.M."/>
        </authorList>
    </citation>
    <scope>NUCLEOTIDE SEQUENCE [LARGE SCALE GENOMIC DNA]</scope>
    <source>
        <strain evidence="14 15">IMCC3135</strain>
    </source>
</reference>
<dbReference type="FunFam" id="3.90.980.10:FF:000001">
    <property type="entry name" value="DNA primase"/>
    <property type="match status" value="1"/>
</dbReference>
<dbReference type="InterPro" id="IPR050219">
    <property type="entry name" value="DnaG_primase"/>
</dbReference>
<evidence type="ECO:0000256" key="12">
    <source>
        <dbReference type="HAMAP-Rule" id="MF_00974"/>
    </source>
</evidence>
<evidence type="ECO:0000256" key="1">
    <source>
        <dbReference type="ARBA" id="ARBA00022478"/>
    </source>
</evidence>
<keyword evidence="8 12" id="KW-0862">Zinc</keyword>
<feature type="domain" description="Toprim" evidence="13">
    <location>
        <begin position="252"/>
        <end position="334"/>
    </location>
</feature>
<dbReference type="GO" id="GO:0006269">
    <property type="term" value="P:DNA replication, synthesis of primer"/>
    <property type="evidence" value="ECO:0007669"/>
    <property type="project" value="UniProtKB-UniRule"/>
</dbReference>
<dbReference type="Pfam" id="PF08275">
    <property type="entry name" value="DNAG_N"/>
    <property type="match status" value="1"/>
</dbReference>
<keyword evidence="9" id="KW-0460">Magnesium</keyword>
<dbReference type="Pfam" id="PF08278">
    <property type="entry name" value="DnaG_DnaB_bind"/>
    <property type="match status" value="1"/>
</dbReference>
<evidence type="ECO:0000313" key="15">
    <source>
        <dbReference type="Proteomes" id="UP000250079"/>
    </source>
</evidence>
<evidence type="ECO:0000256" key="11">
    <source>
        <dbReference type="ARBA" id="ARBA00023163"/>
    </source>
</evidence>
<evidence type="ECO:0000256" key="2">
    <source>
        <dbReference type="ARBA" id="ARBA00022515"/>
    </source>
</evidence>
<dbReference type="PANTHER" id="PTHR30313:SF2">
    <property type="entry name" value="DNA PRIMASE"/>
    <property type="match status" value="1"/>
</dbReference>
<dbReference type="GO" id="GO:0000428">
    <property type="term" value="C:DNA-directed RNA polymerase complex"/>
    <property type="evidence" value="ECO:0007669"/>
    <property type="project" value="UniProtKB-KW"/>
</dbReference>
<dbReference type="SMART" id="SM00493">
    <property type="entry name" value="TOPRIM"/>
    <property type="match status" value="1"/>
</dbReference>
<dbReference type="Proteomes" id="UP000250079">
    <property type="component" value="Chromosome"/>
</dbReference>
<dbReference type="Gene3D" id="3.40.1360.10">
    <property type="match status" value="1"/>
</dbReference>
<dbReference type="PROSITE" id="PS50880">
    <property type="entry name" value="TOPRIM"/>
    <property type="match status" value="1"/>
</dbReference>
<dbReference type="FunFam" id="3.40.1360.10:FF:000002">
    <property type="entry name" value="DNA primase"/>
    <property type="match status" value="1"/>
</dbReference>
<comment type="domain">
    <text evidence="12">Contains an N-terminal zinc-binding domain, a central core domain that contains the primase activity, and a C-terminal DnaB-binding domain.</text>
</comment>
<dbReference type="SUPFAM" id="SSF117023">
    <property type="entry name" value="DNA primase DnaG, C-terminal domain"/>
    <property type="match status" value="1"/>
</dbReference>
<organism evidence="14 15">
    <name type="scientific">Granulosicoccus antarcticus IMCC3135</name>
    <dbReference type="NCBI Taxonomy" id="1192854"/>
    <lineage>
        <taxon>Bacteria</taxon>
        <taxon>Pseudomonadati</taxon>
        <taxon>Pseudomonadota</taxon>
        <taxon>Gammaproteobacteria</taxon>
        <taxon>Chromatiales</taxon>
        <taxon>Granulosicoccaceae</taxon>
        <taxon>Granulosicoccus</taxon>
    </lineage>
</organism>
<keyword evidence="6 12" id="KW-0479">Metal-binding</keyword>
<dbReference type="InterPro" id="IPR013264">
    <property type="entry name" value="DNAG_N"/>
</dbReference>
<evidence type="ECO:0000256" key="8">
    <source>
        <dbReference type="ARBA" id="ARBA00022833"/>
    </source>
</evidence>
<evidence type="ECO:0000256" key="10">
    <source>
        <dbReference type="ARBA" id="ARBA00023125"/>
    </source>
</evidence>
<evidence type="ECO:0000256" key="9">
    <source>
        <dbReference type="ARBA" id="ARBA00022842"/>
    </source>
</evidence>
<dbReference type="InterPro" id="IPR034151">
    <property type="entry name" value="TOPRIM_DnaG_bac"/>
</dbReference>
<sequence>MAGQIPQHFIDDLLAKVDIIDVIDQRVSLKKSGSNYSACCPFHNEKTPSFTVSQTKQFYHCFGCSVNGNAISFLMEYEGMHFVDAIEALAESVGMEVPRNAQAAQVRDDSKPLYTLMESIASWYQSELRKSPEAIAYLKARGLSGETAKRFGIGYVPDGWDGLLTHFPKEEAAMIKTGMLIKGDGGKRPYQRFRNRIMFPIRDRRGRVIGFGGRVLDNQEPKYLNSPETPLFHKGNELYGLYEARKSAQDAAVAIVVEGYMDVVALAEHGVDNAVATLGTAANQQHSETLFRTVPGIVFCFDGDRAGRAAAWRALTATLPCLQDGHEAHFLFLPDGEDPDSIVKAGGAAAFQDLMSTRTPIIDYLYEHLASELDMTGIGGKATLAEKAKPLLASIPKGVYKQLALRRLESLIGISLGSERAAAPAPAPARARSASSNQEAGLTPMSRAILLCLQNPSVVLAVPPDDYEISPQFPGADILLKLIAYCDSEPTISTARLLERFRDTNRYEHLVKLATKSYYPDGREIEEEIARNEFAHNIARLRERSRQTLTDQVALSARTGLLAIKRR</sequence>
<comment type="function">
    <text evidence="12">RNA polymerase that catalyzes the synthesis of short RNA molecules used as primers for DNA polymerase during DNA replication.</text>
</comment>
<dbReference type="GO" id="GO:0003677">
    <property type="term" value="F:DNA binding"/>
    <property type="evidence" value="ECO:0007669"/>
    <property type="project" value="UniProtKB-KW"/>
</dbReference>
<accession>A0A2Z2NIG6</accession>
<dbReference type="Gene3D" id="3.90.980.10">
    <property type="entry name" value="DNA primase, catalytic core, N-terminal domain"/>
    <property type="match status" value="1"/>
</dbReference>
<comment type="subunit">
    <text evidence="12">Monomer. Interacts with DnaB.</text>
</comment>
<dbReference type="SMART" id="SM00766">
    <property type="entry name" value="DnaG_DnaB_bind"/>
    <property type="match status" value="1"/>
</dbReference>
<name>A0A2Z2NIG6_9GAMM</name>
<evidence type="ECO:0000256" key="3">
    <source>
        <dbReference type="ARBA" id="ARBA00022679"/>
    </source>
</evidence>
<dbReference type="InterPro" id="IPR006171">
    <property type="entry name" value="TOPRIM_dom"/>
</dbReference>
<dbReference type="InterPro" id="IPR016136">
    <property type="entry name" value="DNA_helicase_N/primase_C"/>
</dbReference>
<dbReference type="Gene3D" id="3.90.580.10">
    <property type="entry name" value="Zinc finger, CHC2-type domain"/>
    <property type="match status" value="1"/>
</dbReference>
<dbReference type="EC" id="2.7.7.101" evidence="12"/>
<dbReference type="InterPro" id="IPR006295">
    <property type="entry name" value="DNA_primase_DnaG"/>
</dbReference>
<dbReference type="NCBIfam" id="TIGR01391">
    <property type="entry name" value="dnaG"/>
    <property type="match status" value="1"/>
</dbReference>
<dbReference type="InterPro" id="IPR013173">
    <property type="entry name" value="DNA_primase_DnaG_DnaB-bd_dom"/>
</dbReference>
<dbReference type="GO" id="GO:0003899">
    <property type="term" value="F:DNA-directed RNA polymerase activity"/>
    <property type="evidence" value="ECO:0007669"/>
    <property type="project" value="UniProtKB-UniRule"/>
</dbReference>
<keyword evidence="1 12" id="KW-0240">DNA-directed RNA polymerase</keyword>
<dbReference type="InterPro" id="IPR037068">
    <property type="entry name" value="DNA_primase_core_N_sf"/>
</dbReference>
<dbReference type="GO" id="GO:0005737">
    <property type="term" value="C:cytoplasm"/>
    <property type="evidence" value="ECO:0007669"/>
    <property type="project" value="TreeGrafter"/>
</dbReference>
<keyword evidence="7 12" id="KW-0863">Zinc-finger</keyword>
<dbReference type="InterPro" id="IPR030846">
    <property type="entry name" value="DnaG_bac"/>
</dbReference>
<dbReference type="AlphaFoldDB" id="A0A2Z2NIG6"/>
<dbReference type="KEGG" id="gai:IMCC3135_05065"/>
<dbReference type="HAMAP" id="MF_00974">
    <property type="entry name" value="DNA_primase_DnaG"/>
    <property type="match status" value="1"/>
</dbReference>
<dbReference type="SUPFAM" id="SSF57783">
    <property type="entry name" value="Zinc beta-ribbon"/>
    <property type="match status" value="1"/>
</dbReference>
<evidence type="ECO:0000256" key="7">
    <source>
        <dbReference type="ARBA" id="ARBA00022771"/>
    </source>
</evidence>
<keyword evidence="4 12" id="KW-0548">Nucleotidyltransferase</keyword>
<keyword evidence="3 12" id="KW-0808">Transferase</keyword>
<dbReference type="Pfam" id="PF10410">
    <property type="entry name" value="DnaB_bind"/>
    <property type="match status" value="1"/>
</dbReference>
<evidence type="ECO:0000313" key="14">
    <source>
        <dbReference type="EMBL" id="ASJ71126.1"/>
    </source>
</evidence>
<dbReference type="CDD" id="cd03364">
    <property type="entry name" value="TOPRIM_DnaG_primases"/>
    <property type="match status" value="1"/>
</dbReference>
<keyword evidence="15" id="KW-1185">Reference proteome</keyword>
<dbReference type="GO" id="GO:1990077">
    <property type="term" value="C:primosome complex"/>
    <property type="evidence" value="ECO:0007669"/>
    <property type="project" value="UniProtKB-KW"/>
</dbReference>
<comment type="similarity">
    <text evidence="12">Belongs to the DnaG primase family.</text>
</comment>
<proteinExistence type="inferred from homology"/>
<dbReference type="InterPro" id="IPR019475">
    <property type="entry name" value="DNA_primase_DnaB-bd"/>
</dbReference>
<dbReference type="FunFam" id="3.90.580.10:FF:000001">
    <property type="entry name" value="DNA primase"/>
    <property type="match status" value="1"/>
</dbReference>
<keyword evidence="5 12" id="KW-0235">DNA replication</keyword>
<protein>
    <recommendedName>
        <fullName evidence="12">DNA primase</fullName>
        <ecNumber evidence="12">2.7.7.101</ecNumber>
    </recommendedName>
</protein>
<keyword evidence="2 12" id="KW-0639">Primosome</keyword>
<keyword evidence="10 12" id="KW-0238">DNA-binding</keyword>
<dbReference type="SMART" id="SM00400">
    <property type="entry name" value="ZnF_CHCC"/>
    <property type="match status" value="1"/>
</dbReference>
<gene>
    <name evidence="12 14" type="primary">dnaG</name>
    <name evidence="14" type="ORF">IMCC3135_05065</name>
</gene>
<evidence type="ECO:0000256" key="5">
    <source>
        <dbReference type="ARBA" id="ARBA00022705"/>
    </source>
</evidence>
<comment type="catalytic activity">
    <reaction evidence="12">
        <text>ssDNA + n NTP = ssDNA/pppN(pN)n-1 hybrid + (n-1) diphosphate.</text>
        <dbReference type="EC" id="2.7.7.101"/>
    </reaction>
</comment>
<feature type="zinc finger region" description="CHC2-type" evidence="12">
    <location>
        <begin position="40"/>
        <end position="64"/>
    </location>
</feature>
<evidence type="ECO:0000259" key="13">
    <source>
        <dbReference type="PROSITE" id="PS50880"/>
    </source>
</evidence>
<comment type="cofactor">
    <cofactor evidence="12">
        <name>Zn(2+)</name>
        <dbReference type="ChEBI" id="CHEBI:29105"/>
    </cofactor>
    <text evidence="12">Binds 1 zinc ion per monomer.</text>
</comment>
<dbReference type="OrthoDB" id="9803773at2"/>
<dbReference type="PANTHER" id="PTHR30313">
    <property type="entry name" value="DNA PRIMASE"/>
    <property type="match status" value="1"/>
</dbReference>
<dbReference type="InterPro" id="IPR036977">
    <property type="entry name" value="DNA_primase_Znf_CHC2"/>
</dbReference>
<dbReference type="Pfam" id="PF13155">
    <property type="entry name" value="Toprim_2"/>
    <property type="match status" value="1"/>
</dbReference>
<evidence type="ECO:0000256" key="6">
    <source>
        <dbReference type="ARBA" id="ARBA00022723"/>
    </source>
</evidence>
<dbReference type="EMBL" id="CP018632">
    <property type="protein sequence ID" value="ASJ71126.1"/>
    <property type="molecule type" value="Genomic_DNA"/>
</dbReference>
<dbReference type="SUPFAM" id="SSF56731">
    <property type="entry name" value="DNA primase core"/>
    <property type="match status" value="1"/>
</dbReference>
<keyword evidence="11 12" id="KW-0804">Transcription</keyword>